<evidence type="ECO:0000313" key="4">
    <source>
        <dbReference type="Proteomes" id="UP000011645"/>
    </source>
</evidence>
<organism evidence="1 3">
    <name type="scientific">Halalkalicoccus jeotgali (strain DSM 18796 / CECT 7217 / JCM 14584 / KCTC 4019 / B3)</name>
    <dbReference type="NCBI Taxonomy" id="795797"/>
    <lineage>
        <taxon>Archaea</taxon>
        <taxon>Methanobacteriati</taxon>
        <taxon>Methanobacteriota</taxon>
        <taxon>Stenosarchaea group</taxon>
        <taxon>Halobacteria</taxon>
        <taxon>Halobacteriales</taxon>
        <taxon>Halococcaceae</taxon>
        <taxon>Halalkalicoccus</taxon>
    </lineage>
</organism>
<dbReference type="Proteomes" id="UP000011645">
    <property type="component" value="Unassembled WGS sequence"/>
</dbReference>
<dbReference type="AlphaFoldDB" id="D8JBU6"/>
<evidence type="ECO:0000313" key="3">
    <source>
        <dbReference type="Proteomes" id="UP000000390"/>
    </source>
</evidence>
<geneLocation type="plasmid" evidence="1 3">
    <name>1</name>
</geneLocation>
<keyword evidence="1" id="KW-0614">Plasmid</keyword>
<dbReference type="EMBL" id="AOHV01000008">
    <property type="protein sequence ID" value="ELY40883.1"/>
    <property type="molecule type" value="Genomic_DNA"/>
</dbReference>
<dbReference type="RefSeq" id="WP_008414183.1">
    <property type="nucleotide sequence ID" value="NZ_AOHV01000008.1"/>
</dbReference>
<dbReference type="PATRIC" id="fig|795797.19.peg.394"/>
<dbReference type="HOGENOM" id="CLU_2893126_0_0_2"/>
<keyword evidence="4" id="KW-1185">Reference proteome</keyword>
<name>D8JBU6_HALJB</name>
<reference evidence="2 4" key="2">
    <citation type="journal article" date="2014" name="PLoS Genet.">
        <title>Phylogenetically driven sequencing of extremely halophilic archaea reveals strategies for static and dynamic osmo-response.</title>
        <authorList>
            <person name="Becker E.A."/>
            <person name="Seitzer P.M."/>
            <person name="Tritt A."/>
            <person name="Larsen D."/>
            <person name="Krusor M."/>
            <person name="Yao A.I."/>
            <person name="Wu D."/>
            <person name="Madern D."/>
            <person name="Eisen J.A."/>
            <person name="Darling A.E."/>
            <person name="Facciotti M.T."/>
        </authorList>
    </citation>
    <scope>NUCLEOTIDE SEQUENCE [LARGE SCALE GENOMIC DNA]</scope>
    <source>
        <strain evidence="2">B3</strain>
        <strain evidence="4">DSM 18796 / CECT 7217 / JCM 14584 / KCTC 4019 / B3</strain>
    </source>
</reference>
<evidence type="ECO:0000313" key="2">
    <source>
        <dbReference type="EMBL" id="ELY40883.1"/>
    </source>
</evidence>
<dbReference type="EMBL" id="CP002063">
    <property type="protein sequence ID" value="ADJ16749.1"/>
    <property type="molecule type" value="Genomic_DNA"/>
</dbReference>
<protein>
    <submittedName>
        <fullName evidence="1">Uncharacterized protein</fullName>
    </submittedName>
</protein>
<accession>D8JBU6</accession>
<gene>
    <name evidence="1" type="ordered locus">HacjB3_16996</name>
    <name evidence="2" type="ORF">C497_02332</name>
</gene>
<dbReference type="KEGG" id="hje:HacjB3_16996"/>
<sequence length="62" mass="7300">MPRVTVDDPHVVKHWEMPLVEIRCNVLIPFASERVLCELCFKRRDVLNQCLEFDGWTIGSEE</sequence>
<dbReference type="Proteomes" id="UP000000390">
    <property type="component" value="Plasmid 1"/>
</dbReference>
<proteinExistence type="predicted"/>
<reference evidence="1 3" key="1">
    <citation type="journal article" date="2010" name="J. Bacteriol.">
        <title>Complete genome sequence of Halalkalicoccus jeotgali B3(T), an extremely halophilic archaeon.</title>
        <authorList>
            <person name="Roh S.W."/>
            <person name="Nam Y.D."/>
            <person name="Nam S.H."/>
            <person name="Choi S.H."/>
            <person name="Park H.S."/>
            <person name="Bae J.W."/>
        </authorList>
    </citation>
    <scope>NUCLEOTIDE SEQUENCE [LARGE SCALE GENOMIC DNA]</scope>
    <source>
        <strain evidence="1">B3</strain>
        <strain evidence="3">DSM 18796 / CECT 7217 / JCM 14584 / KCTC 4019 / B3</strain>
        <plasmid evidence="3">1</plasmid>
    </source>
</reference>
<evidence type="ECO:0000313" key="1">
    <source>
        <dbReference type="EMBL" id="ADJ16749.1"/>
    </source>
</evidence>